<comment type="caution">
    <text evidence="7">Lacks conserved residue(s) required for the propagation of feature annotation.</text>
</comment>
<organism evidence="9 12">
    <name type="scientific">Enterocloster aldenensis</name>
    <dbReference type="NCBI Taxonomy" id="358742"/>
    <lineage>
        <taxon>Bacteria</taxon>
        <taxon>Bacillati</taxon>
        <taxon>Bacillota</taxon>
        <taxon>Clostridia</taxon>
        <taxon>Lachnospirales</taxon>
        <taxon>Lachnospiraceae</taxon>
        <taxon>Enterocloster</taxon>
    </lineage>
</organism>
<reference evidence="9" key="3">
    <citation type="submission" date="2022-01" db="EMBL/GenBank/DDBJ databases">
        <title>Collection of gut derived symbiotic bacterial strains cultured from healthy donors.</title>
        <authorList>
            <person name="Lin H."/>
            <person name="Kohout C."/>
            <person name="Waligurski E."/>
            <person name="Pamer E.G."/>
        </authorList>
    </citation>
    <scope>NUCLEOTIDE SEQUENCE</scope>
    <source>
        <strain evidence="9">DFI.6.55</strain>
    </source>
</reference>
<reference evidence="10" key="2">
    <citation type="submission" date="2020-02" db="EMBL/GenBank/DDBJ databases">
        <authorList>
            <person name="Littmann E."/>
            <person name="Sorbara M."/>
        </authorList>
    </citation>
    <scope>NUCLEOTIDE SEQUENCE</scope>
    <source>
        <strain evidence="10">MSK.1.17</strain>
    </source>
</reference>
<dbReference type="SUPFAM" id="SSF52540">
    <property type="entry name" value="P-loop containing nucleoside triphosphate hydrolases"/>
    <property type="match status" value="1"/>
</dbReference>
<dbReference type="GO" id="GO:0005524">
    <property type="term" value="F:ATP binding"/>
    <property type="evidence" value="ECO:0007669"/>
    <property type="project" value="UniProtKB-UniRule"/>
</dbReference>
<dbReference type="GO" id="GO:0000287">
    <property type="term" value="F:magnesium ion binding"/>
    <property type="evidence" value="ECO:0007669"/>
    <property type="project" value="UniProtKB-UniRule"/>
</dbReference>
<reference evidence="10 11" key="1">
    <citation type="journal article" date="2020" name="Cell Host Microbe">
        <title>Functional and Genomic Variation between Human-Derived Isolates of Lachnospiraceae Reveals Inter- and Intra-Species Diversity.</title>
        <authorList>
            <person name="Sorbara M.T."/>
            <person name="Littmann E.R."/>
            <person name="Fontana E."/>
            <person name="Moody T.U."/>
            <person name="Kohout C.E."/>
            <person name="Gjonbalaj M."/>
            <person name="Eaton V."/>
            <person name="Seok R."/>
            <person name="Leiner I.M."/>
            <person name="Pamer E.G."/>
        </authorList>
    </citation>
    <scope>NUCLEOTIDE SEQUENCE [LARGE SCALE GENOMIC DNA]</scope>
    <source>
        <strain evidence="10 11">MSK.1.17</strain>
    </source>
</reference>
<comment type="catalytic activity">
    <reaction evidence="7">
        <text>shikimate + ATP = 3-phosphoshikimate + ADP + H(+)</text>
        <dbReference type="Rhea" id="RHEA:13121"/>
        <dbReference type="ChEBI" id="CHEBI:15378"/>
        <dbReference type="ChEBI" id="CHEBI:30616"/>
        <dbReference type="ChEBI" id="CHEBI:36208"/>
        <dbReference type="ChEBI" id="CHEBI:145989"/>
        <dbReference type="ChEBI" id="CHEBI:456216"/>
        <dbReference type="EC" id="2.7.1.71"/>
    </reaction>
</comment>
<feature type="binding site" evidence="7">
    <location>
        <position position="79"/>
    </location>
    <ligand>
        <name>substrate</name>
    </ligand>
</feature>
<dbReference type="EMBL" id="JAAITT010000003">
    <property type="protein sequence ID" value="NSJ47665.1"/>
    <property type="molecule type" value="Genomic_DNA"/>
</dbReference>
<evidence type="ECO:0000313" key="10">
    <source>
        <dbReference type="EMBL" id="NSJ47665.1"/>
    </source>
</evidence>
<keyword evidence="5 7" id="KW-0067">ATP-binding</keyword>
<evidence type="ECO:0000256" key="3">
    <source>
        <dbReference type="ARBA" id="ARBA00022741"/>
    </source>
</evidence>
<comment type="function">
    <text evidence="7">Catalyzes the specific phosphorylation of the 3-hydroxyl group of shikimic acid using ATP as a cosubstrate.</text>
</comment>
<evidence type="ECO:0000256" key="2">
    <source>
        <dbReference type="ARBA" id="ARBA00022679"/>
    </source>
</evidence>
<sequence>MKPNITMIGMPSSGKSTVGVLLAKRLGFSFVDVDIVIQEKEGRLLKEIIAGEGMDGFLKVEERVNAGLDVQLSVIAPGGSVIYGEAAMNHLKEISEVVYLKMSYEEMEKRIGNVVDRGVALKPGFTLRDLYNERVPYYEKYADITIDEEGKTPGETVDELRDIIESMMDRSMVQRIVNEQKRILEEKDRILEEKDRMLQSYETEIAALKAQLAQLSAVRQS</sequence>
<keyword evidence="7" id="KW-0460">Magnesium</keyword>
<dbReference type="GO" id="GO:0009423">
    <property type="term" value="P:chorismate biosynthetic process"/>
    <property type="evidence" value="ECO:0007669"/>
    <property type="project" value="UniProtKB-UniRule"/>
</dbReference>
<dbReference type="GO" id="GO:0004765">
    <property type="term" value="F:shikimate kinase activity"/>
    <property type="evidence" value="ECO:0007669"/>
    <property type="project" value="UniProtKB-UniRule"/>
</dbReference>
<keyword evidence="8" id="KW-0175">Coiled coil</keyword>
<protein>
    <recommendedName>
        <fullName evidence="7">Shikimate kinase</fullName>
        <shortName evidence="7">SK</shortName>
        <ecNumber evidence="7">2.7.1.71</ecNumber>
    </recommendedName>
</protein>
<dbReference type="InterPro" id="IPR000623">
    <property type="entry name" value="Shikimate_kinase/TSH1"/>
</dbReference>
<evidence type="ECO:0000256" key="6">
    <source>
        <dbReference type="ARBA" id="ARBA00023141"/>
    </source>
</evidence>
<evidence type="ECO:0000256" key="4">
    <source>
        <dbReference type="ARBA" id="ARBA00022777"/>
    </source>
</evidence>
<comment type="cofactor">
    <cofactor evidence="7">
        <name>Mg(2+)</name>
        <dbReference type="ChEBI" id="CHEBI:18420"/>
    </cofactor>
    <text evidence="7">Binds 1 Mg(2+) ion per subunit.</text>
</comment>
<evidence type="ECO:0000313" key="11">
    <source>
        <dbReference type="Proteomes" id="UP000669239"/>
    </source>
</evidence>
<dbReference type="PANTHER" id="PTHR21087">
    <property type="entry name" value="SHIKIMATE KINASE"/>
    <property type="match status" value="1"/>
</dbReference>
<comment type="subunit">
    <text evidence="7">Monomer.</text>
</comment>
<dbReference type="GO" id="GO:0009073">
    <property type="term" value="P:aromatic amino acid family biosynthetic process"/>
    <property type="evidence" value="ECO:0007669"/>
    <property type="project" value="UniProtKB-KW"/>
</dbReference>
<dbReference type="EC" id="2.7.1.71" evidence="7"/>
<evidence type="ECO:0000313" key="12">
    <source>
        <dbReference type="Proteomes" id="UP001299608"/>
    </source>
</evidence>
<keyword evidence="4 7" id="KW-0418">Kinase</keyword>
<dbReference type="RefSeq" id="WP_117556492.1">
    <property type="nucleotide sequence ID" value="NZ_JAAITT010000003.1"/>
</dbReference>
<feature type="coiled-coil region" evidence="8">
    <location>
        <begin position="184"/>
        <end position="218"/>
    </location>
</feature>
<evidence type="ECO:0000256" key="5">
    <source>
        <dbReference type="ARBA" id="ARBA00022840"/>
    </source>
</evidence>
<feature type="binding site" evidence="7">
    <location>
        <position position="134"/>
    </location>
    <ligand>
        <name>substrate</name>
    </ligand>
</feature>
<comment type="similarity">
    <text evidence="7">Belongs to the shikimate kinase family.</text>
</comment>
<comment type="pathway">
    <text evidence="7">Metabolic intermediate biosynthesis; chorismate biosynthesis; chorismate from D-erythrose 4-phosphate and phosphoenolpyruvate: step 5/7.</text>
</comment>
<dbReference type="GO" id="GO:0008652">
    <property type="term" value="P:amino acid biosynthetic process"/>
    <property type="evidence" value="ECO:0007669"/>
    <property type="project" value="UniProtKB-KW"/>
</dbReference>
<dbReference type="Proteomes" id="UP000669239">
    <property type="component" value="Unassembled WGS sequence"/>
</dbReference>
<dbReference type="Proteomes" id="UP001299608">
    <property type="component" value="Unassembled WGS sequence"/>
</dbReference>
<feature type="binding site" evidence="7">
    <location>
        <position position="34"/>
    </location>
    <ligand>
        <name>substrate</name>
    </ligand>
</feature>
<keyword evidence="3 7" id="KW-0547">Nucleotide-binding</keyword>
<accession>A0AAX1SRQ8</accession>
<dbReference type="InterPro" id="IPR027417">
    <property type="entry name" value="P-loop_NTPase"/>
</dbReference>
<feature type="binding site" evidence="7">
    <location>
        <position position="16"/>
    </location>
    <ligand>
        <name>Mg(2+)</name>
        <dbReference type="ChEBI" id="CHEBI:18420"/>
    </ligand>
</feature>
<keyword evidence="2 7" id="KW-0808">Transferase</keyword>
<dbReference type="Pfam" id="PF01202">
    <property type="entry name" value="SKI"/>
    <property type="match status" value="1"/>
</dbReference>
<proteinExistence type="inferred from homology"/>
<keyword evidence="11" id="KW-1185">Reference proteome</keyword>
<dbReference type="GO" id="GO:0005829">
    <property type="term" value="C:cytosol"/>
    <property type="evidence" value="ECO:0007669"/>
    <property type="project" value="TreeGrafter"/>
</dbReference>
<dbReference type="HAMAP" id="MF_00109">
    <property type="entry name" value="Shikimate_kinase"/>
    <property type="match status" value="1"/>
</dbReference>
<dbReference type="AlphaFoldDB" id="A0AAX1SRQ8"/>
<dbReference type="Gene3D" id="3.40.50.300">
    <property type="entry name" value="P-loop containing nucleotide triphosphate hydrolases"/>
    <property type="match status" value="1"/>
</dbReference>
<evidence type="ECO:0000256" key="7">
    <source>
        <dbReference type="HAMAP-Rule" id="MF_00109"/>
    </source>
</evidence>
<evidence type="ECO:0000256" key="8">
    <source>
        <dbReference type="SAM" id="Coils"/>
    </source>
</evidence>
<dbReference type="EMBL" id="JAKNGE010000009">
    <property type="protein sequence ID" value="MCG4745535.1"/>
    <property type="molecule type" value="Genomic_DNA"/>
</dbReference>
<dbReference type="PRINTS" id="PR01100">
    <property type="entry name" value="SHIKIMTKNASE"/>
</dbReference>
<keyword evidence="1 7" id="KW-0028">Amino-acid biosynthesis</keyword>
<feature type="binding site" evidence="7">
    <location>
        <begin position="12"/>
        <end position="17"/>
    </location>
    <ligand>
        <name>ATP</name>
        <dbReference type="ChEBI" id="CHEBI:30616"/>
    </ligand>
</feature>
<comment type="caution">
    <text evidence="9">The sequence shown here is derived from an EMBL/GenBank/DDBJ whole genome shotgun (WGS) entry which is preliminary data.</text>
</comment>
<keyword evidence="7" id="KW-0479">Metal-binding</keyword>
<name>A0AAX1SRQ8_9FIRM</name>
<dbReference type="InterPro" id="IPR031322">
    <property type="entry name" value="Shikimate/glucono_kinase"/>
</dbReference>
<keyword evidence="7" id="KW-0963">Cytoplasm</keyword>
<evidence type="ECO:0000256" key="1">
    <source>
        <dbReference type="ARBA" id="ARBA00022605"/>
    </source>
</evidence>
<dbReference type="CDD" id="cd00464">
    <property type="entry name" value="SK"/>
    <property type="match status" value="1"/>
</dbReference>
<keyword evidence="6 7" id="KW-0057">Aromatic amino acid biosynthesis</keyword>
<dbReference type="PANTHER" id="PTHR21087:SF16">
    <property type="entry name" value="SHIKIMATE KINASE 1, CHLOROPLASTIC"/>
    <property type="match status" value="1"/>
</dbReference>
<evidence type="ECO:0000313" key="9">
    <source>
        <dbReference type="EMBL" id="MCG4745535.1"/>
    </source>
</evidence>
<feature type="binding site" evidence="7">
    <location>
        <position position="122"/>
    </location>
    <ligand>
        <name>ATP</name>
        <dbReference type="ChEBI" id="CHEBI:30616"/>
    </ligand>
</feature>
<gene>
    <name evidence="7" type="primary">aroK</name>
    <name evidence="10" type="ORF">G5B36_02985</name>
    <name evidence="9" type="ORF">L0N08_08960</name>
</gene>
<comment type="subcellular location">
    <subcellularLocation>
        <location evidence="7">Cytoplasm</location>
    </subcellularLocation>
</comment>